<evidence type="ECO:0000256" key="1">
    <source>
        <dbReference type="SAM" id="MobiDB-lite"/>
    </source>
</evidence>
<sequence>MELMIYASDLNIGLQGVRELRRWAMSKQNNDGLGWVWPEDYPGTESHVKLNELRVGKHRAAENNGSLGPNPLDSLDRPGFKNPRGYDNFGSEGGSGALEKMSTISASVIVDDKEDEADAFIREALEGSFADDAEINHIAKKLRI</sequence>
<dbReference type="OrthoDB" id="438224at2759"/>
<name>A0A176ZWQ5_9PEZI</name>
<dbReference type="RefSeq" id="XP_024319504.1">
    <property type="nucleotide sequence ID" value="XM_024472971.1"/>
</dbReference>
<gene>
    <name evidence="2" type="ORF">VC83_09558</name>
</gene>
<reference evidence="2" key="1">
    <citation type="submission" date="2016-03" db="EMBL/GenBank/DDBJ databases">
        <title>Updated assembly of Pseudogymnoascus destructans, the fungus causing white-nose syndrome of bats.</title>
        <authorList>
            <person name="Palmer J.M."/>
            <person name="Drees K.P."/>
            <person name="Foster J.T."/>
            <person name="Lindner D.L."/>
        </authorList>
    </citation>
    <scope>NUCLEOTIDE SEQUENCE [LARGE SCALE GENOMIC DNA]</scope>
    <source>
        <strain evidence="2">20631-21</strain>
    </source>
</reference>
<feature type="region of interest" description="Disordered" evidence="1">
    <location>
        <begin position="61"/>
        <end position="94"/>
    </location>
</feature>
<proteinExistence type="predicted"/>
<organism evidence="2">
    <name type="scientific">Pseudogymnoascus destructans</name>
    <dbReference type="NCBI Taxonomy" id="655981"/>
    <lineage>
        <taxon>Eukaryota</taxon>
        <taxon>Fungi</taxon>
        <taxon>Dikarya</taxon>
        <taxon>Ascomycota</taxon>
        <taxon>Pezizomycotina</taxon>
        <taxon>Leotiomycetes</taxon>
        <taxon>Thelebolales</taxon>
        <taxon>Thelebolaceae</taxon>
        <taxon>Pseudogymnoascus</taxon>
    </lineage>
</organism>
<evidence type="ECO:0000313" key="2">
    <source>
        <dbReference type="EMBL" id="OAF54197.1"/>
    </source>
</evidence>
<protein>
    <submittedName>
        <fullName evidence="2">Uncharacterized protein</fullName>
    </submittedName>
</protein>
<dbReference type="EMBL" id="KV441449">
    <property type="protein sequence ID" value="OAF54197.1"/>
    <property type="molecule type" value="Genomic_DNA"/>
</dbReference>
<dbReference type="GeneID" id="36292588"/>
<dbReference type="AlphaFoldDB" id="A0A176ZWQ5"/>
<dbReference type="Proteomes" id="UP000077154">
    <property type="component" value="Unassembled WGS sequence"/>
</dbReference>
<accession>A0A176ZWQ5</accession>
<dbReference type="VEuPathDB" id="FungiDB:GMDG_02194"/>